<proteinExistence type="predicted"/>
<dbReference type="Proteomes" id="UP000186601">
    <property type="component" value="Unassembled WGS sequence"/>
</dbReference>
<evidence type="ECO:0000313" key="2">
    <source>
        <dbReference type="EMBL" id="PSR71437.1"/>
    </source>
</evidence>
<evidence type="ECO:0000256" key="1">
    <source>
        <dbReference type="SAM" id="MobiDB-lite"/>
    </source>
</evidence>
<dbReference type="AlphaFoldDB" id="A0A2R6NGC5"/>
<dbReference type="EMBL" id="MLYV02001285">
    <property type="protein sequence ID" value="PSR71437.1"/>
    <property type="molecule type" value="Genomic_DNA"/>
</dbReference>
<comment type="caution">
    <text evidence="2">The sequence shown here is derived from an EMBL/GenBank/DDBJ whole genome shotgun (WGS) entry which is preliminary data.</text>
</comment>
<sequence length="58" mass="6337">MQINSSSSPYEAEDDFFTHTRAQDDSSLPLSKRSDPGYVSDSAGRPRGQSESVVRLSS</sequence>
<feature type="region of interest" description="Disordered" evidence="1">
    <location>
        <begin position="1"/>
        <end position="58"/>
    </location>
</feature>
<keyword evidence="3" id="KW-1185">Reference proteome</keyword>
<gene>
    <name evidence="2" type="ORF">PHLCEN_2v12704</name>
</gene>
<protein>
    <submittedName>
        <fullName evidence="2">Uncharacterized protein</fullName>
    </submittedName>
</protein>
<dbReference type="OrthoDB" id="3247268at2759"/>
<name>A0A2R6NGC5_9APHY</name>
<reference evidence="2 3" key="1">
    <citation type="submission" date="2018-02" db="EMBL/GenBank/DDBJ databases">
        <title>Genome sequence of the basidiomycete white-rot fungus Phlebia centrifuga.</title>
        <authorList>
            <person name="Granchi Z."/>
            <person name="Peng M."/>
            <person name="de Vries R.P."/>
            <person name="Hilden K."/>
            <person name="Makela M.R."/>
            <person name="Grigoriev I."/>
            <person name="Riley R."/>
        </authorList>
    </citation>
    <scope>NUCLEOTIDE SEQUENCE [LARGE SCALE GENOMIC DNA]</scope>
    <source>
        <strain evidence="2 3">FBCC195</strain>
    </source>
</reference>
<feature type="compositionally biased region" description="Polar residues" evidence="1">
    <location>
        <begin position="49"/>
        <end position="58"/>
    </location>
</feature>
<evidence type="ECO:0000313" key="3">
    <source>
        <dbReference type="Proteomes" id="UP000186601"/>
    </source>
</evidence>
<organism evidence="2 3">
    <name type="scientific">Hermanssonia centrifuga</name>
    <dbReference type="NCBI Taxonomy" id="98765"/>
    <lineage>
        <taxon>Eukaryota</taxon>
        <taxon>Fungi</taxon>
        <taxon>Dikarya</taxon>
        <taxon>Basidiomycota</taxon>
        <taxon>Agaricomycotina</taxon>
        <taxon>Agaricomycetes</taxon>
        <taxon>Polyporales</taxon>
        <taxon>Meruliaceae</taxon>
        <taxon>Hermanssonia</taxon>
    </lineage>
</organism>
<accession>A0A2R6NGC5</accession>